<keyword evidence="2" id="KW-1185">Reference proteome</keyword>
<evidence type="ECO:0000313" key="2">
    <source>
        <dbReference type="Proteomes" id="UP000635983"/>
    </source>
</evidence>
<evidence type="ECO:0000313" key="1">
    <source>
        <dbReference type="EMBL" id="GGK08195.1"/>
    </source>
</evidence>
<gene>
    <name evidence="1" type="ORF">GCM10009304_37900</name>
</gene>
<proteinExistence type="predicted"/>
<comment type="caution">
    <text evidence="1">The sequence shown here is derived from an EMBL/GenBank/DDBJ whole genome shotgun (WGS) entry which is preliminary data.</text>
</comment>
<sequence>MPGGLRLSTFSVLVGASHARESDSNRGDYVDSACVIRGQPERRPASSYKRLRLPQDSATPMARQSYRAESIETVAIDHCRIGI</sequence>
<name>A0A917V1D2_9PSED</name>
<dbReference type="EMBL" id="BMPO01000010">
    <property type="protein sequence ID" value="GGK08195.1"/>
    <property type="molecule type" value="Genomic_DNA"/>
</dbReference>
<dbReference type="AlphaFoldDB" id="A0A917V1D2"/>
<organism evidence="1 2">
    <name type="scientific">Pseudomonas matsuisoli</name>
    <dbReference type="NCBI Taxonomy" id="1515666"/>
    <lineage>
        <taxon>Bacteria</taxon>
        <taxon>Pseudomonadati</taxon>
        <taxon>Pseudomonadota</taxon>
        <taxon>Gammaproteobacteria</taxon>
        <taxon>Pseudomonadales</taxon>
        <taxon>Pseudomonadaceae</taxon>
        <taxon>Pseudomonas</taxon>
    </lineage>
</organism>
<reference evidence="1" key="2">
    <citation type="submission" date="2020-09" db="EMBL/GenBank/DDBJ databases">
        <authorList>
            <person name="Sun Q."/>
            <person name="Ohkuma M."/>
        </authorList>
    </citation>
    <scope>NUCLEOTIDE SEQUENCE</scope>
    <source>
        <strain evidence="1">JCM 30078</strain>
    </source>
</reference>
<dbReference type="Proteomes" id="UP000635983">
    <property type="component" value="Unassembled WGS sequence"/>
</dbReference>
<reference evidence="1" key="1">
    <citation type="journal article" date="2014" name="Int. J. Syst. Evol. Microbiol.">
        <title>Complete genome sequence of Corynebacterium casei LMG S-19264T (=DSM 44701T), isolated from a smear-ripened cheese.</title>
        <authorList>
            <consortium name="US DOE Joint Genome Institute (JGI-PGF)"/>
            <person name="Walter F."/>
            <person name="Albersmeier A."/>
            <person name="Kalinowski J."/>
            <person name="Ruckert C."/>
        </authorList>
    </citation>
    <scope>NUCLEOTIDE SEQUENCE</scope>
    <source>
        <strain evidence="1">JCM 30078</strain>
    </source>
</reference>
<accession>A0A917V1D2</accession>
<protein>
    <submittedName>
        <fullName evidence="1">Uncharacterized protein</fullName>
    </submittedName>
</protein>